<keyword evidence="1" id="KW-0547">Nucleotide-binding</keyword>
<evidence type="ECO:0000313" key="2">
    <source>
        <dbReference type="Proteomes" id="UP000510822"/>
    </source>
</evidence>
<protein>
    <submittedName>
        <fullName evidence="1">ATP-binding protein</fullName>
    </submittedName>
</protein>
<accession>A0A7D5VCL3</accession>
<dbReference type="Pfam" id="PF05673">
    <property type="entry name" value="DUF815"/>
    <property type="match status" value="1"/>
</dbReference>
<dbReference type="PANTHER" id="PTHR42935:SF1">
    <property type="entry name" value="SLR0930 PROTEIN"/>
    <property type="match status" value="1"/>
</dbReference>
<organism evidence="1 2">
    <name type="scientific">Chitinibacter fontanus</name>
    <dbReference type="NCBI Taxonomy" id="1737446"/>
    <lineage>
        <taxon>Bacteria</taxon>
        <taxon>Pseudomonadati</taxon>
        <taxon>Pseudomonadota</taxon>
        <taxon>Betaproteobacteria</taxon>
        <taxon>Neisseriales</taxon>
        <taxon>Chitinibacteraceae</taxon>
        <taxon>Chitinibacter</taxon>
    </lineage>
</organism>
<dbReference type="KEGG" id="cfon:HZU75_11095"/>
<dbReference type="AlphaFoldDB" id="A0A7D5VCL3"/>
<evidence type="ECO:0000313" key="1">
    <source>
        <dbReference type="EMBL" id="QLI83254.1"/>
    </source>
</evidence>
<name>A0A7D5VCL3_9NEIS</name>
<keyword evidence="2" id="KW-1185">Reference proteome</keyword>
<dbReference type="InterPro" id="IPR027417">
    <property type="entry name" value="P-loop_NTPase"/>
</dbReference>
<gene>
    <name evidence="1" type="ORF">HZU75_11095</name>
</gene>
<dbReference type="PANTHER" id="PTHR42935">
    <property type="entry name" value="SLR0930 PROTEIN"/>
    <property type="match status" value="1"/>
</dbReference>
<dbReference type="Proteomes" id="UP000510822">
    <property type="component" value="Chromosome"/>
</dbReference>
<dbReference type="EMBL" id="CP058952">
    <property type="protein sequence ID" value="QLI83254.1"/>
    <property type="molecule type" value="Genomic_DNA"/>
</dbReference>
<proteinExistence type="predicted"/>
<keyword evidence="1" id="KW-0067">ATP-binding</keyword>
<dbReference type="InterPro" id="IPR008533">
    <property type="entry name" value="DUF815"/>
</dbReference>
<dbReference type="GO" id="GO:0005524">
    <property type="term" value="F:ATP binding"/>
    <property type="evidence" value="ECO:0007669"/>
    <property type="project" value="UniProtKB-KW"/>
</dbReference>
<dbReference type="Gene3D" id="3.40.50.300">
    <property type="entry name" value="P-loop containing nucleotide triphosphate hydrolases"/>
    <property type="match status" value="1"/>
</dbReference>
<reference evidence="1 2" key="1">
    <citation type="journal article" date="2016" name="Int. J. Syst. Evol. Microbiol.">
        <title>Chitinibacter fontanus sp. nov., isolated from a spring.</title>
        <authorList>
            <person name="Sheu S.Y."/>
            <person name="Li Y.S."/>
            <person name="Young C.C."/>
            <person name="Chen W.M."/>
        </authorList>
    </citation>
    <scope>NUCLEOTIDE SEQUENCE [LARGE SCALE GENOMIC DNA]</scope>
    <source>
        <strain evidence="1 2">STM-7</strain>
    </source>
</reference>
<sequence length="291" mass="32535">MANELELQLQRLVALGEAALLQWQQGQASSAETDWQASAWRWRSRMGGGYLQPVRQPHQVALDDLKNVEAQKQCLLTNTRQFVAGLPANNVLLTGARGTGKSSLVKAVWQACRADGLKLIEVEKTHLYDLPEIVELVSGRPEQFLIFCDDLSFEEGDHGYQGLKTVLDGSIAGPSANVLIYATSNRRHLVPEYFSENAATRYEGGEIHFAEAVEEKIALSERFGIWLSFSSFSQDEYLRAVAHWLAVLGPAPWDAEVQREALLWAHTRGARSGRIAWQFVRDYLGRRGLAQ</sequence>
<dbReference type="SUPFAM" id="SSF52540">
    <property type="entry name" value="P-loop containing nucleoside triphosphate hydrolases"/>
    <property type="match status" value="1"/>
</dbReference>